<accession>A0A8S5MQD4</accession>
<reference evidence="1" key="1">
    <citation type="journal article" date="2021" name="Proc. Natl. Acad. Sci. U.S.A.">
        <title>A Catalog of Tens of Thousands of Viruses from Human Metagenomes Reveals Hidden Associations with Chronic Diseases.</title>
        <authorList>
            <person name="Tisza M.J."/>
            <person name="Buck C.B."/>
        </authorList>
    </citation>
    <scope>NUCLEOTIDE SEQUENCE</scope>
    <source>
        <strain evidence="1">CtA4S13</strain>
    </source>
</reference>
<name>A0A8S5MQD4_9CAUD</name>
<protein>
    <submittedName>
        <fullName evidence="1">Uncharacterized protein</fullName>
    </submittedName>
</protein>
<evidence type="ECO:0000313" key="1">
    <source>
        <dbReference type="EMBL" id="DAD84529.1"/>
    </source>
</evidence>
<organism evidence="1">
    <name type="scientific">Siphoviridae sp. ctA4S13</name>
    <dbReference type="NCBI Taxonomy" id="2826179"/>
    <lineage>
        <taxon>Viruses</taxon>
        <taxon>Duplodnaviria</taxon>
        <taxon>Heunggongvirae</taxon>
        <taxon>Uroviricota</taxon>
        <taxon>Caudoviricetes</taxon>
    </lineage>
</organism>
<sequence length="60" mass="6705">MKEIRQLNGCKEWGISARQCHRFYNAYGIGCCLKTPSGGGNSSMKILEMYETSQANKRGT</sequence>
<dbReference type="EMBL" id="BK014961">
    <property type="protein sequence ID" value="DAD84529.1"/>
    <property type="molecule type" value="Genomic_DNA"/>
</dbReference>
<proteinExistence type="predicted"/>